<comment type="caution">
    <text evidence="2">The sequence shown here is derived from an EMBL/GenBank/DDBJ whole genome shotgun (WGS) entry which is preliminary data.</text>
</comment>
<gene>
    <name evidence="2" type="ORF">ACFQ5M_01275</name>
</gene>
<sequence length="283" mass="30925">MKQLILAGREVPAIGIGTWHMGSNPQTYAQELAAIQAGIHAGAKVIDTAEMYGSGDSEALVGAAIAPFERKDLFLISKVLPNNASKKRMAQSLDASLQRLKTDYLDLYLYHWRGGVPLAETVAELQRLQTTGKIKNWGVSNFDTADMKELWQLSQGSNASANEDLYNLGSRGIEYDLLPWQKAHNCPLIAYSPVGAGDSYNGTQVSNTSEVLEVAKRHHVTAHQVMLAWVIRNEQVLAIPQTSNPEHMQANIAAGELELDEADLALLDQAFPAPTRKQPLAIL</sequence>
<evidence type="ECO:0000313" key="3">
    <source>
        <dbReference type="Proteomes" id="UP001597267"/>
    </source>
</evidence>
<dbReference type="InterPro" id="IPR020471">
    <property type="entry name" value="AKR"/>
</dbReference>
<feature type="domain" description="NADP-dependent oxidoreductase" evidence="1">
    <location>
        <begin position="13"/>
        <end position="269"/>
    </location>
</feature>
<evidence type="ECO:0000259" key="1">
    <source>
        <dbReference type="Pfam" id="PF00248"/>
    </source>
</evidence>
<dbReference type="PANTHER" id="PTHR43638:SF3">
    <property type="entry name" value="ALDEHYDE REDUCTASE"/>
    <property type="match status" value="1"/>
</dbReference>
<protein>
    <submittedName>
        <fullName evidence="2">Aldo/keto reductase</fullName>
    </submittedName>
</protein>
<dbReference type="RefSeq" id="WP_125712839.1">
    <property type="nucleotide sequence ID" value="NZ_JBHTOP010000002.1"/>
</dbReference>
<dbReference type="CDD" id="cd19138">
    <property type="entry name" value="AKR_YeaE"/>
    <property type="match status" value="1"/>
</dbReference>
<reference evidence="3" key="1">
    <citation type="journal article" date="2019" name="Int. J. Syst. Evol. Microbiol.">
        <title>The Global Catalogue of Microorganisms (GCM) 10K type strain sequencing project: providing services to taxonomists for standard genome sequencing and annotation.</title>
        <authorList>
            <consortium name="The Broad Institute Genomics Platform"/>
            <consortium name="The Broad Institute Genome Sequencing Center for Infectious Disease"/>
            <person name="Wu L."/>
            <person name="Ma J."/>
        </authorList>
    </citation>
    <scope>NUCLEOTIDE SEQUENCE [LARGE SCALE GENOMIC DNA]</scope>
    <source>
        <strain evidence="3">CCM 8896</strain>
    </source>
</reference>
<proteinExistence type="predicted"/>
<dbReference type="InterPro" id="IPR036812">
    <property type="entry name" value="NAD(P)_OxRdtase_dom_sf"/>
</dbReference>
<dbReference type="InterPro" id="IPR023210">
    <property type="entry name" value="NADP_OxRdtase_dom"/>
</dbReference>
<dbReference type="Proteomes" id="UP001597267">
    <property type="component" value="Unassembled WGS sequence"/>
</dbReference>
<dbReference type="PIRSF" id="PIRSF000097">
    <property type="entry name" value="AKR"/>
    <property type="match status" value="1"/>
</dbReference>
<dbReference type="Pfam" id="PF00248">
    <property type="entry name" value="Aldo_ket_red"/>
    <property type="match status" value="1"/>
</dbReference>
<name>A0ABW4J685_9LACO</name>
<accession>A0ABW4J685</accession>
<dbReference type="PANTHER" id="PTHR43638">
    <property type="entry name" value="OXIDOREDUCTASE, ALDO/KETO REDUCTASE FAMILY PROTEIN"/>
    <property type="match status" value="1"/>
</dbReference>
<keyword evidence="3" id="KW-1185">Reference proteome</keyword>
<organism evidence="2 3">
    <name type="scientific">Agrilactobacillus yilanensis</name>
    <dbReference type="NCBI Taxonomy" id="2485997"/>
    <lineage>
        <taxon>Bacteria</taxon>
        <taxon>Bacillati</taxon>
        <taxon>Bacillota</taxon>
        <taxon>Bacilli</taxon>
        <taxon>Lactobacillales</taxon>
        <taxon>Lactobacillaceae</taxon>
        <taxon>Agrilactobacillus</taxon>
    </lineage>
</organism>
<dbReference type="Gene3D" id="3.20.20.100">
    <property type="entry name" value="NADP-dependent oxidoreductase domain"/>
    <property type="match status" value="1"/>
</dbReference>
<dbReference type="PRINTS" id="PR00069">
    <property type="entry name" value="ALDKETRDTASE"/>
</dbReference>
<evidence type="ECO:0000313" key="2">
    <source>
        <dbReference type="EMBL" id="MFD1670720.1"/>
    </source>
</evidence>
<dbReference type="EMBL" id="JBHTOP010000002">
    <property type="protein sequence ID" value="MFD1670720.1"/>
    <property type="molecule type" value="Genomic_DNA"/>
</dbReference>
<dbReference type="SUPFAM" id="SSF51430">
    <property type="entry name" value="NAD(P)-linked oxidoreductase"/>
    <property type="match status" value="1"/>
</dbReference>